<gene>
    <name evidence="1" type="ORF">M104_5160</name>
</gene>
<sequence>MEIKNILCRDRKHHKFIQGFDLEQVLKRMAEYPCLVDDECISFMEVV</sequence>
<name>A0AAN4MUE5_BACFG</name>
<accession>A0AAN4MUE5</accession>
<dbReference type="AlphaFoldDB" id="A0AAN4MUE5"/>
<comment type="caution">
    <text evidence="1">The sequence shown here is derived from an EMBL/GenBank/DDBJ whole genome shotgun (WGS) entry which is preliminary data.</text>
</comment>
<proteinExistence type="predicted"/>
<evidence type="ECO:0000313" key="2">
    <source>
        <dbReference type="Proteomes" id="UP000022433"/>
    </source>
</evidence>
<reference evidence="1 2" key="1">
    <citation type="submission" date="2014-02" db="EMBL/GenBank/DDBJ databases">
        <authorList>
            <person name="Sears C."/>
            <person name="Carroll K."/>
            <person name="Sack B.R."/>
            <person name="Qadri F."/>
            <person name="Myers L.L."/>
            <person name="Chung G.-T."/>
            <person name="Escheverria P."/>
            <person name="Fraser C.M."/>
            <person name="Sadzewicz L."/>
            <person name="Shefchek K.A."/>
            <person name="Tallon L."/>
            <person name="Das S.P."/>
            <person name="Daugherty S."/>
            <person name="Mongodin E.F."/>
        </authorList>
    </citation>
    <scope>NUCLEOTIDE SEQUENCE [LARGE SCALE GENOMIC DNA]</scope>
    <source>
        <strain evidence="1 2">1007-1-F #10</strain>
    </source>
</reference>
<dbReference type="EMBL" id="JGEA01000083">
    <property type="protein sequence ID" value="EYA11816.1"/>
    <property type="molecule type" value="Genomic_DNA"/>
</dbReference>
<evidence type="ECO:0000313" key="1">
    <source>
        <dbReference type="EMBL" id="EYA11816.1"/>
    </source>
</evidence>
<dbReference type="Proteomes" id="UP000022433">
    <property type="component" value="Unassembled WGS sequence"/>
</dbReference>
<protein>
    <submittedName>
        <fullName evidence="1">Uncharacterized protein</fullName>
    </submittedName>
</protein>
<organism evidence="1 2">
    <name type="scientific">Bacteroides fragilis str. 1007-1-F #10</name>
    <dbReference type="NCBI Taxonomy" id="1339295"/>
    <lineage>
        <taxon>Bacteria</taxon>
        <taxon>Pseudomonadati</taxon>
        <taxon>Bacteroidota</taxon>
        <taxon>Bacteroidia</taxon>
        <taxon>Bacteroidales</taxon>
        <taxon>Bacteroidaceae</taxon>
        <taxon>Bacteroides</taxon>
    </lineage>
</organism>